<dbReference type="GO" id="GO:0005524">
    <property type="term" value="F:ATP binding"/>
    <property type="evidence" value="ECO:0007669"/>
    <property type="project" value="UniProtKB-KW"/>
</dbReference>
<protein>
    <recommendedName>
        <fullName evidence="5">Helicase ATP-binding domain-containing protein</fullName>
    </recommendedName>
</protein>
<organism evidence="6">
    <name type="scientific">marine sediment metagenome</name>
    <dbReference type="NCBI Taxonomy" id="412755"/>
    <lineage>
        <taxon>unclassified sequences</taxon>
        <taxon>metagenomes</taxon>
        <taxon>ecological metagenomes</taxon>
    </lineage>
</organism>
<dbReference type="PANTHER" id="PTHR14025">
    <property type="entry name" value="FANCONI ANEMIA GROUP M FANCM FAMILY MEMBER"/>
    <property type="match status" value="1"/>
</dbReference>
<gene>
    <name evidence="6" type="ORF">LCGC14_0859120</name>
</gene>
<evidence type="ECO:0000256" key="1">
    <source>
        <dbReference type="ARBA" id="ARBA00022741"/>
    </source>
</evidence>
<dbReference type="InterPro" id="IPR014001">
    <property type="entry name" value="Helicase_ATP-bd"/>
</dbReference>
<name>A0A0F9PCT9_9ZZZZ</name>
<dbReference type="GO" id="GO:0004386">
    <property type="term" value="F:helicase activity"/>
    <property type="evidence" value="ECO:0007669"/>
    <property type="project" value="UniProtKB-KW"/>
</dbReference>
<evidence type="ECO:0000259" key="5">
    <source>
        <dbReference type="PROSITE" id="PS51192"/>
    </source>
</evidence>
<proteinExistence type="predicted"/>
<evidence type="ECO:0000256" key="2">
    <source>
        <dbReference type="ARBA" id="ARBA00022801"/>
    </source>
</evidence>
<dbReference type="Gene3D" id="3.40.50.300">
    <property type="entry name" value="P-loop containing nucleotide triphosphate hydrolases"/>
    <property type="match status" value="1"/>
</dbReference>
<reference evidence="6" key="1">
    <citation type="journal article" date="2015" name="Nature">
        <title>Complex archaea that bridge the gap between prokaryotes and eukaryotes.</title>
        <authorList>
            <person name="Spang A."/>
            <person name="Saw J.H."/>
            <person name="Jorgensen S.L."/>
            <person name="Zaremba-Niedzwiedzka K."/>
            <person name="Martijn J."/>
            <person name="Lind A.E."/>
            <person name="van Eijk R."/>
            <person name="Schleper C."/>
            <person name="Guy L."/>
            <person name="Ettema T.J."/>
        </authorList>
    </citation>
    <scope>NUCLEOTIDE SEQUENCE</scope>
</reference>
<dbReference type="GO" id="GO:0016787">
    <property type="term" value="F:hydrolase activity"/>
    <property type="evidence" value="ECO:0007669"/>
    <property type="project" value="UniProtKB-KW"/>
</dbReference>
<accession>A0A0F9PCT9</accession>
<feature type="domain" description="Helicase ATP-binding" evidence="5">
    <location>
        <begin position="30"/>
        <end position="198"/>
    </location>
</feature>
<dbReference type="PROSITE" id="PS51192">
    <property type="entry name" value="HELICASE_ATP_BIND_1"/>
    <property type="match status" value="1"/>
</dbReference>
<evidence type="ECO:0000256" key="4">
    <source>
        <dbReference type="ARBA" id="ARBA00022840"/>
    </source>
</evidence>
<keyword evidence="1" id="KW-0547">Nucleotide-binding</keyword>
<dbReference type="GO" id="GO:0003677">
    <property type="term" value="F:DNA binding"/>
    <property type="evidence" value="ECO:0007669"/>
    <property type="project" value="InterPro"/>
</dbReference>
<dbReference type="SUPFAM" id="SSF52540">
    <property type="entry name" value="P-loop containing nucleoside triphosphate hydrolases"/>
    <property type="match status" value="1"/>
</dbReference>
<keyword evidence="2" id="KW-0378">Hydrolase</keyword>
<dbReference type="InterPro" id="IPR006935">
    <property type="entry name" value="Helicase/UvrB_N"/>
</dbReference>
<sequence length="198" mass="22387">MSEMSKTAVEGLTPNKKLDSLEAREYQINIAKKCVSKNSLVVLPTGLGKTIIAVLVAMKTISIFPKNSKIIVLAPTRPLINQHFDTFSKFLNVSIDKFIVLTGKILPEKRVELFVENQIIFFTPQTLRNDLVNKRYSLENTALIIYDEAHHATGDYAYTMIADEYKEQNPDGVSLALTASPELRKRKFRFCAKICTFL</sequence>
<dbReference type="SMART" id="SM00487">
    <property type="entry name" value="DEXDc"/>
    <property type="match status" value="1"/>
</dbReference>
<dbReference type="PANTHER" id="PTHR14025:SF20">
    <property type="entry name" value="FANCONI ANEMIA GROUP M PROTEIN"/>
    <property type="match status" value="1"/>
</dbReference>
<dbReference type="InterPro" id="IPR027417">
    <property type="entry name" value="P-loop_NTPase"/>
</dbReference>
<keyword evidence="3" id="KW-0347">Helicase</keyword>
<evidence type="ECO:0000313" key="6">
    <source>
        <dbReference type="EMBL" id="KKN27969.1"/>
    </source>
</evidence>
<dbReference type="Pfam" id="PF04851">
    <property type="entry name" value="ResIII"/>
    <property type="match status" value="1"/>
</dbReference>
<evidence type="ECO:0000256" key="3">
    <source>
        <dbReference type="ARBA" id="ARBA00022806"/>
    </source>
</evidence>
<comment type="caution">
    <text evidence="6">The sequence shown here is derived from an EMBL/GenBank/DDBJ whole genome shotgun (WGS) entry which is preliminary data.</text>
</comment>
<dbReference type="EMBL" id="LAZR01002601">
    <property type="protein sequence ID" value="KKN27969.1"/>
    <property type="molecule type" value="Genomic_DNA"/>
</dbReference>
<keyword evidence="4" id="KW-0067">ATP-binding</keyword>
<dbReference type="AlphaFoldDB" id="A0A0F9PCT9"/>